<proteinExistence type="predicted"/>
<dbReference type="PANTHER" id="PTHR46825:SF15">
    <property type="entry name" value="BETA-LACTAMASE-RELATED DOMAIN-CONTAINING PROTEIN"/>
    <property type="match status" value="1"/>
</dbReference>
<accession>A0A0F9YGV1</accession>
<dbReference type="AlphaFoldDB" id="A0A0F9YGV1"/>
<sequence length="429" mass="47150">MANHRAPTERRILPTTAKPRLSSIVLSLPPLVFMSLVLSSMPLLADDAAFPTSVPEPGVQPVFHQLPGQLPAPIAQADIADFSDYKRWLQQEVSEQNIPGVAVAIVSSSDILELQTYGVRNVQDGVAVDNDTVFRIASVSKTFAGTVASQLVNSNVSTWDEPISATLPYNIGTDIATQQMTLRHVVSHTTGLMPHAFSNMLDAGVAYDKIQEKFHEIPTVCPPGQCYGYQNVVFSLVADVVQASLRTTYDDFVVENIFLPLGMTRASMGYEAFRDNPNASAPHQYRRGGWRLSSVNSAYYTTGPAAGVNATILDMVRWAQANLGGYPEVMPRSLLDLQHTPVVETPHGNYFNRWPKVEAAWYGLGWRILDYDGMRVIHHGGGVRGYRSEIVLVPAYDIALVVMFNAETRLANEVVPHFLDNLQANINAL</sequence>
<dbReference type="SUPFAM" id="SSF56601">
    <property type="entry name" value="beta-lactamase/transpeptidase-like"/>
    <property type="match status" value="1"/>
</dbReference>
<keyword evidence="1" id="KW-0812">Transmembrane</keyword>
<feature type="domain" description="Beta-lactamase-related" evidence="2">
    <location>
        <begin position="87"/>
        <end position="410"/>
    </location>
</feature>
<dbReference type="Gene3D" id="3.40.710.10">
    <property type="entry name" value="DD-peptidase/beta-lactamase superfamily"/>
    <property type="match status" value="1"/>
</dbReference>
<dbReference type="EMBL" id="LAZR01000002">
    <property type="protein sequence ID" value="KKO11502.1"/>
    <property type="molecule type" value="Genomic_DNA"/>
</dbReference>
<dbReference type="InterPro" id="IPR001466">
    <property type="entry name" value="Beta-lactam-related"/>
</dbReference>
<name>A0A0F9YGV1_9ZZZZ</name>
<keyword evidence="1" id="KW-0472">Membrane</keyword>
<dbReference type="InterPro" id="IPR050491">
    <property type="entry name" value="AmpC-like"/>
</dbReference>
<reference evidence="3" key="1">
    <citation type="journal article" date="2015" name="Nature">
        <title>Complex archaea that bridge the gap between prokaryotes and eukaryotes.</title>
        <authorList>
            <person name="Spang A."/>
            <person name="Saw J.H."/>
            <person name="Jorgensen S.L."/>
            <person name="Zaremba-Niedzwiedzka K."/>
            <person name="Martijn J."/>
            <person name="Lind A.E."/>
            <person name="van Eijk R."/>
            <person name="Schleper C."/>
            <person name="Guy L."/>
            <person name="Ettema T.J."/>
        </authorList>
    </citation>
    <scope>NUCLEOTIDE SEQUENCE</scope>
</reference>
<dbReference type="PANTHER" id="PTHR46825">
    <property type="entry name" value="D-ALANYL-D-ALANINE-CARBOXYPEPTIDASE/ENDOPEPTIDASE AMPH"/>
    <property type="match status" value="1"/>
</dbReference>
<dbReference type="Pfam" id="PF00144">
    <property type="entry name" value="Beta-lactamase"/>
    <property type="match status" value="1"/>
</dbReference>
<feature type="transmembrane region" description="Helical" evidence="1">
    <location>
        <begin position="21"/>
        <end position="45"/>
    </location>
</feature>
<dbReference type="InterPro" id="IPR012338">
    <property type="entry name" value="Beta-lactam/transpept-like"/>
</dbReference>
<evidence type="ECO:0000256" key="1">
    <source>
        <dbReference type="SAM" id="Phobius"/>
    </source>
</evidence>
<organism evidence="3">
    <name type="scientific">marine sediment metagenome</name>
    <dbReference type="NCBI Taxonomy" id="412755"/>
    <lineage>
        <taxon>unclassified sequences</taxon>
        <taxon>metagenomes</taxon>
        <taxon>ecological metagenomes</taxon>
    </lineage>
</organism>
<evidence type="ECO:0000259" key="2">
    <source>
        <dbReference type="Pfam" id="PF00144"/>
    </source>
</evidence>
<gene>
    <name evidence="3" type="ORF">LCGC14_0009950</name>
</gene>
<keyword evidence="1" id="KW-1133">Transmembrane helix</keyword>
<comment type="caution">
    <text evidence="3">The sequence shown here is derived from an EMBL/GenBank/DDBJ whole genome shotgun (WGS) entry which is preliminary data.</text>
</comment>
<evidence type="ECO:0000313" key="3">
    <source>
        <dbReference type="EMBL" id="KKO11502.1"/>
    </source>
</evidence>
<protein>
    <recommendedName>
        <fullName evidence="2">Beta-lactamase-related domain-containing protein</fullName>
    </recommendedName>
</protein>